<keyword evidence="3" id="KW-1185">Reference proteome</keyword>
<dbReference type="AlphaFoldDB" id="A0A8K1CS59"/>
<dbReference type="Proteomes" id="UP000794436">
    <property type="component" value="Unassembled WGS sequence"/>
</dbReference>
<feature type="domain" description="JmjC" evidence="1">
    <location>
        <begin position="112"/>
        <end position="272"/>
    </location>
</feature>
<gene>
    <name evidence="2" type="ORF">Poli38472_006028</name>
</gene>
<evidence type="ECO:0000313" key="3">
    <source>
        <dbReference type="Proteomes" id="UP000794436"/>
    </source>
</evidence>
<reference evidence="2" key="1">
    <citation type="submission" date="2019-03" db="EMBL/GenBank/DDBJ databases">
        <title>Long read genome sequence of the mycoparasitic Pythium oligandrum ATCC 38472 isolated from sugarbeet rhizosphere.</title>
        <authorList>
            <person name="Gaulin E."/>
        </authorList>
    </citation>
    <scope>NUCLEOTIDE SEQUENCE</scope>
    <source>
        <strain evidence="2">ATCC 38472_TT</strain>
    </source>
</reference>
<dbReference type="OrthoDB" id="203487at2759"/>
<name>A0A8K1CS59_PYTOL</name>
<protein>
    <recommendedName>
        <fullName evidence="1">JmjC domain-containing protein</fullName>
    </recommendedName>
</protein>
<dbReference type="GO" id="GO:0045905">
    <property type="term" value="P:positive regulation of translational termination"/>
    <property type="evidence" value="ECO:0007669"/>
    <property type="project" value="TreeGrafter"/>
</dbReference>
<dbReference type="EMBL" id="SPLM01000002">
    <property type="protein sequence ID" value="TMW68560.1"/>
    <property type="molecule type" value="Genomic_DNA"/>
</dbReference>
<dbReference type="Pfam" id="PF13621">
    <property type="entry name" value="Cupin_8"/>
    <property type="match status" value="1"/>
</dbReference>
<proteinExistence type="predicted"/>
<dbReference type="PANTHER" id="PTHR12480:SF6">
    <property type="entry name" value="2-OXOGLUTARATE AND IRON-DEPENDENT OXYGENASE JMJD4"/>
    <property type="match status" value="1"/>
</dbReference>
<dbReference type="Gene3D" id="2.60.120.650">
    <property type="entry name" value="Cupin"/>
    <property type="match status" value="1"/>
</dbReference>
<evidence type="ECO:0000313" key="2">
    <source>
        <dbReference type="EMBL" id="TMW68560.1"/>
    </source>
</evidence>
<comment type="caution">
    <text evidence="2">The sequence shown here is derived from an EMBL/GenBank/DDBJ whole genome shotgun (WGS) entry which is preliminary data.</text>
</comment>
<dbReference type="GO" id="GO:0005737">
    <property type="term" value="C:cytoplasm"/>
    <property type="evidence" value="ECO:0007669"/>
    <property type="project" value="TreeGrafter"/>
</dbReference>
<dbReference type="PANTHER" id="PTHR12480">
    <property type="entry name" value="ARGININE DEMETHYLASE AND LYSYL-HYDROXYLASE JMJD"/>
    <property type="match status" value="1"/>
</dbReference>
<dbReference type="PROSITE" id="PS51184">
    <property type="entry name" value="JMJC"/>
    <property type="match status" value="1"/>
</dbReference>
<dbReference type="InterPro" id="IPR041667">
    <property type="entry name" value="Cupin_8"/>
</dbReference>
<dbReference type="GO" id="GO:0016706">
    <property type="term" value="F:2-oxoglutarate-dependent dioxygenase activity"/>
    <property type="evidence" value="ECO:0007669"/>
    <property type="project" value="TreeGrafter"/>
</dbReference>
<dbReference type="InterPro" id="IPR050910">
    <property type="entry name" value="JMJD6_ArgDemeth/LysHydrox"/>
</dbReference>
<dbReference type="SMART" id="SM00558">
    <property type="entry name" value="JmjC"/>
    <property type="match status" value="1"/>
</dbReference>
<dbReference type="GO" id="GO:0005634">
    <property type="term" value="C:nucleus"/>
    <property type="evidence" value="ECO:0007669"/>
    <property type="project" value="TreeGrafter"/>
</dbReference>
<sequence>MEIEVVDARTLSYEAFCTQYMAQNRPVRLVNVVKKWFPQACAWRVTQDTGEMAINYGYLRANYGDQEVPVVDGESTEYGCQAQSTMRFADYLDLMQQKRAGKQYLKDWHFVHAVHPSPPLYTTPVYFQDDWLNWWWDRKDESSDDYRFVYIGPAGSWTPLHHDVFRSYSWSVNVCGQKEWIFFHPDEESKLKDKFGRTVLPDITSKDYDKDLYPRAHEATPLYVVQDSGEAIFVPSGWYHQVRNVRDTISINHNWFNGFNILEIWSFFKSEYAAVETELEHLKEIGLTGLDFRDQCQLIMQANTGMNYVEFRQLVEAKVLDLKEHSIPDSNDWEIKTTENHLNQLLLIQAELDAYFNASEFSS</sequence>
<dbReference type="InterPro" id="IPR003347">
    <property type="entry name" value="JmjC_dom"/>
</dbReference>
<organism evidence="2 3">
    <name type="scientific">Pythium oligandrum</name>
    <name type="common">Mycoparasitic fungus</name>
    <dbReference type="NCBI Taxonomy" id="41045"/>
    <lineage>
        <taxon>Eukaryota</taxon>
        <taxon>Sar</taxon>
        <taxon>Stramenopiles</taxon>
        <taxon>Oomycota</taxon>
        <taxon>Peronosporomycetes</taxon>
        <taxon>Pythiales</taxon>
        <taxon>Pythiaceae</taxon>
        <taxon>Pythium</taxon>
    </lineage>
</organism>
<dbReference type="GO" id="GO:0043565">
    <property type="term" value="F:sequence-specific DNA binding"/>
    <property type="evidence" value="ECO:0007669"/>
    <property type="project" value="TreeGrafter"/>
</dbReference>
<accession>A0A8K1CS59</accession>
<dbReference type="SUPFAM" id="SSF51197">
    <property type="entry name" value="Clavaminate synthase-like"/>
    <property type="match status" value="1"/>
</dbReference>
<evidence type="ECO:0000259" key="1">
    <source>
        <dbReference type="PROSITE" id="PS51184"/>
    </source>
</evidence>